<sequence length="187" mass="21364">MQLGTVIFLNGTSSSGKTSISLELQRILDEPYLHISADKFFHMLPVEYLNGSKPADKTKDAMLKVAKGMHHALSALVATGNNIIVDHVLQERQWLDECVMLLADYKVLFVSVNCSLEELQRRERERGDRNIGLANYQYNLVHTHGTYDLEINTELNKTHECAQQIKQYLHDNSHLNAFKVLKQRLSD</sequence>
<dbReference type="AlphaFoldDB" id="A0A5C4T4G6"/>
<feature type="binding site" evidence="2">
    <location>
        <begin position="11"/>
        <end position="18"/>
    </location>
    <ligand>
        <name>ATP</name>
        <dbReference type="ChEBI" id="CHEBI:30616"/>
    </ligand>
</feature>
<feature type="active site" evidence="1">
    <location>
        <position position="38"/>
    </location>
</feature>
<keyword evidence="3" id="KW-0808">Transferase</keyword>
<name>A0A5C4T4G6_9BACL</name>
<dbReference type="SUPFAM" id="SSF52540">
    <property type="entry name" value="P-loop containing nucleoside triphosphate hydrolases"/>
    <property type="match status" value="1"/>
</dbReference>
<dbReference type="InterPro" id="IPR012853">
    <property type="entry name" value="CPT"/>
</dbReference>
<evidence type="ECO:0000256" key="1">
    <source>
        <dbReference type="PIRSR" id="PIRSR007531-1"/>
    </source>
</evidence>
<dbReference type="EMBL" id="VDCQ01000038">
    <property type="protein sequence ID" value="TNJ63766.1"/>
    <property type="molecule type" value="Genomic_DNA"/>
</dbReference>
<protein>
    <submittedName>
        <fullName evidence="3">Chloramphenicol phosphotransferase</fullName>
    </submittedName>
</protein>
<organism evidence="3 4">
    <name type="scientific">Paenibacillus hemerocallicola</name>
    <dbReference type="NCBI Taxonomy" id="1172614"/>
    <lineage>
        <taxon>Bacteria</taxon>
        <taxon>Bacillati</taxon>
        <taxon>Bacillota</taxon>
        <taxon>Bacilli</taxon>
        <taxon>Bacillales</taxon>
        <taxon>Paenibacillaceae</taxon>
        <taxon>Paenibacillus</taxon>
    </lineage>
</organism>
<dbReference type="GO" id="GO:0016740">
    <property type="term" value="F:transferase activity"/>
    <property type="evidence" value="ECO:0007669"/>
    <property type="project" value="UniProtKB-KW"/>
</dbReference>
<accession>A0A5C4T4G6</accession>
<reference evidence="3 4" key="1">
    <citation type="submission" date="2019-05" db="EMBL/GenBank/DDBJ databases">
        <title>We sequenced the genome of Paenibacillus hemerocallicola KCTC 33185 for further insight into its adaptation and study the phylogeny of Paenibacillus.</title>
        <authorList>
            <person name="Narsing Rao M.P."/>
        </authorList>
    </citation>
    <scope>NUCLEOTIDE SEQUENCE [LARGE SCALE GENOMIC DNA]</scope>
    <source>
        <strain evidence="3 4">KCTC 33185</strain>
    </source>
</reference>
<dbReference type="Pfam" id="PF07931">
    <property type="entry name" value="CPT"/>
    <property type="match status" value="1"/>
</dbReference>
<keyword evidence="4" id="KW-1185">Reference proteome</keyword>
<dbReference type="PIRSF" id="PIRSF007531">
    <property type="entry name" value="CPT"/>
    <property type="match status" value="1"/>
</dbReference>
<evidence type="ECO:0000256" key="2">
    <source>
        <dbReference type="PIRSR" id="PIRSR007531-2"/>
    </source>
</evidence>
<dbReference type="OrthoDB" id="9811101at2"/>
<gene>
    <name evidence="3" type="ORF">FE784_23895</name>
</gene>
<dbReference type="RefSeq" id="WP_139604778.1">
    <property type="nucleotide sequence ID" value="NZ_VDCQ01000038.1"/>
</dbReference>
<proteinExistence type="predicted"/>
<dbReference type="Gene3D" id="3.40.50.300">
    <property type="entry name" value="P-loop containing nucleotide triphosphate hydrolases"/>
    <property type="match status" value="1"/>
</dbReference>
<evidence type="ECO:0000313" key="4">
    <source>
        <dbReference type="Proteomes" id="UP000307943"/>
    </source>
</evidence>
<evidence type="ECO:0000313" key="3">
    <source>
        <dbReference type="EMBL" id="TNJ63766.1"/>
    </source>
</evidence>
<dbReference type="InterPro" id="IPR027417">
    <property type="entry name" value="P-loop_NTPase"/>
</dbReference>
<dbReference type="GO" id="GO:0005524">
    <property type="term" value="F:ATP binding"/>
    <property type="evidence" value="ECO:0007669"/>
    <property type="project" value="InterPro"/>
</dbReference>
<dbReference type="Proteomes" id="UP000307943">
    <property type="component" value="Unassembled WGS sequence"/>
</dbReference>
<comment type="caution">
    <text evidence="3">The sequence shown here is derived from an EMBL/GenBank/DDBJ whole genome shotgun (WGS) entry which is preliminary data.</text>
</comment>